<keyword evidence="4 6" id="KW-0418">Kinase</keyword>
<dbReference type="Gene3D" id="3.30.420.40">
    <property type="match status" value="2"/>
</dbReference>
<dbReference type="GO" id="GO:0004856">
    <property type="term" value="F:D-xylulokinase activity"/>
    <property type="evidence" value="ECO:0007669"/>
    <property type="project" value="UniProtKB-EC"/>
</dbReference>
<evidence type="ECO:0000256" key="4">
    <source>
        <dbReference type="ARBA" id="ARBA00022777"/>
    </source>
</evidence>
<sequence length="451" mass="47312">MNPRLVAGLDLGSTGVKVLVTDDAGTELLIEQSPTPWRHGPGGTTDLAAEDLLSTIGHLLDAVARRLPEATGDPAARIDAIAVSGMGETGFLLDEDNVVRAPAFAWFDPRGQQQVDNLPAELRDQFAGKTGLPVGVQVSVVKIAHLRDNGLSLDGLRWFNLPEFVVLSLGGQAVADYSLSSRTGLLDQDSGEPWSEMLAHLGVGTDFMPPLVDAGTDLGTADAPTLPESIAGARLTVAGHDHLVSAVSGGAIPPDRYHVSMGTAEVLLRVLDTPLTTDARSRLAEHLINSVRHVVPGQHVLVAGVKTGLLMRRALQLCDIGDRAGRDLLDQRVCALPAGGPFTDGGIDIAGARNDDGVLSITVRTDGIDSAELFRSILLHGNDEVARLIDALDAEVPPARTTLLTGGWAGMASVRDARAQVLPGVSVSTRSQDTAYGAALFAARLLTLIEI</sequence>
<dbReference type="KEGG" id="rhs:A3Q41_04728"/>
<organism evidence="6 7">
    <name type="scientific">Rhodococcoides fascians</name>
    <name type="common">Rhodococcus fascians</name>
    <dbReference type="NCBI Taxonomy" id="1828"/>
    <lineage>
        <taxon>Bacteria</taxon>
        <taxon>Bacillati</taxon>
        <taxon>Actinomycetota</taxon>
        <taxon>Actinomycetes</taxon>
        <taxon>Mycobacteriales</taxon>
        <taxon>Nocardiaceae</taxon>
        <taxon>Rhodococcoides</taxon>
    </lineage>
</organism>
<dbReference type="AlphaFoldDB" id="A0A143QTR1"/>
<name>A0A143QTR1_RHOFA</name>
<dbReference type="OrthoDB" id="9782710at2"/>
<protein>
    <submittedName>
        <fullName evidence="6">Xylulose kinase</fullName>
        <ecNumber evidence="6">2.7.1.17</ecNumber>
    </submittedName>
</protein>
<dbReference type="InterPro" id="IPR050406">
    <property type="entry name" value="FGGY_Carb_Kinase"/>
</dbReference>
<evidence type="ECO:0000256" key="1">
    <source>
        <dbReference type="ARBA" id="ARBA00009156"/>
    </source>
</evidence>
<dbReference type="Proteomes" id="UP000076038">
    <property type="component" value="Chromosome"/>
</dbReference>
<dbReference type="Pfam" id="PF00370">
    <property type="entry name" value="FGGY_N"/>
    <property type="match status" value="1"/>
</dbReference>
<keyword evidence="2" id="KW-0119">Carbohydrate metabolism</keyword>
<comment type="similarity">
    <text evidence="1">Belongs to the FGGY kinase family.</text>
</comment>
<evidence type="ECO:0000256" key="3">
    <source>
        <dbReference type="ARBA" id="ARBA00022679"/>
    </source>
</evidence>
<feature type="domain" description="Carbohydrate kinase FGGY N-terminal" evidence="5">
    <location>
        <begin position="6"/>
        <end position="228"/>
    </location>
</feature>
<dbReference type="SUPFAM" id="SSF53067">
    <property type="entry name" value="Actin-like ATPase domain"/>
    <property type="match status" value="1"/>
</dbReference>
<dbReference type="EC" id="2.7.1.17" evidence="6"/>
<dbReference type="RefSeq" id="WP_063216737.1">
    <property type="nucleotide sequence ID" value="NZ_CP015220.1"/>
</dbReference>
<proteinExistence type="inferred from homology"/>
<reference evidence="7" key="2">
    <citation type="submission" date="2016-04" db="EMBL/GenBank/DDBJ databases">
        <title>Complete Genome and Plasmid Sequences for Rhodococcus fascians D188 and Draft Sequences for Rhodococcus spp. Isolates PBTS 1 and PBTS 2.</title>
        <authorList>
            <person name="Stamer R."/>
            <person name="Vereecke D."/>
            <person name="Zhang Y."/>
            <person name="Schilkey F."/>
            <person name="Devitt N."/>
            <person name="Randall J."/>
        </authorList>
    </citation>
    <scope>NUCLEOTIDE SEQUENCE [LARGE SCALE GENOMIC DNA]</scope>
    <source>
        <strain evidence="7">PBTS2</strain>
    </source>
</reference>
<dbReference type="GO" id="GO:0042732">
    <property type="term" value="P:D-xylose metabolic process"/>
    <property type="evidence" value="ECO:0007669"/>
    <property type="project" value="UniProtKB-KW"/>
</dbReference>
<evidence type="ECO:0000313" key="6">
    <source>
        <dbReference type="EMBL" id="AMY25992.1"/>
    </source>
</evidence>
<dbReference type="InterPro" id="IPR018484">
    <property type="entry name" value="FGGY_N"/>
</dbReference>
<evidence type="ECO:0000259" key="5">
    <source>
        <dbReference type="Pfam" id="PF00370"/>
    </source>
</evidence>
<keyword evidence="7" id="KW-1185">Reference proteome</keyword>
<gene>
    <name evidence="6" type="primary">xylB_3</name>
    <name evidence="6" type="ORF">A3Q41_04728</name>
</gene>
<keyword evidence="3 6" id="KW-0808">Transferase</keyword>
<dbReference type="InterPro" id="IPR043129">
    <property type="entry name" value="ATPase_NBD"/>
</dbReference>
<reference evidence="6 7" key="1">
    <citation type="journal article" date="2016" name="Genome Announc.">
        <title>Complete Genome and Plasmid Sequences for Rhodococcus fascians D188 and Draft Sequences for Rhodococcus Isolates PBTS 1 and PBTS 2.</title>
        <authorList>
            <person name="Stamler R.A."/>
            <person name="Vereecke D."/>
            <person name="Zhang Y."/>
            <person name="Schilkey F."/>
            <person name="Devitt N."/>
            <person name="Randall J.J."/>
        </authorList>
    </citation>
    <scope>NUCLEOTIDE SEQUENCE [LARGE SCALE GENOMIC DNA]</scope>
    <source>
        <strain evidence="6 7">PBTS2</strain>
    </source>
</reference>
<keyword evidence="2" id="KW-0859">Xylose metabolism</keyword>
<evidence type="ECO:0000313" key="7">
    <source>
        <dbReference type="Proteomes" id="UP000076038"/>
    </source>
</evidence>
<evidence type="ECO:0000256" key="2">
    <source>
        <dbReference type="ARBA" id="ARBA00022629"/>
    </source>
</evidence>
<dbReference type="CDD" id="cd07773">
    <property type="entry name" value="ASKHA_NBD_FGGY_FK"/>
    <property type="match status" value="1"/>
</dbReference>
<dbReference type="PANTHER" id="PTHR43095:SF5">
    <property type="entry name" value="XYLULOSE KINASE"/>
    <property type="match status" value="1"/>
</dbReference>
<dbReference type="EMBL" id="CP015220">
    <property type="protein sequence ID" value="AMY25992.1"/>
    <property type="molecule type" value="Genomic_DNA"/>
</dbReference>
<accession>A0A143QTR1</accession>
<dbReference type="PANTHER" id="PTHR43095">
    <property type="entry name" value="SUGAR KINASE"/>
    <property type="match status" value="1"/>
</dbReference>
<dbReference type="PATRIC" id="fig|1653479.3.peg.4783"/>